<dbReference type="EMBL" id="CAFBOZ010000190">
    <property type="protein sequence ID" value="CAB5012631.1"/>
    <property type="molecule type" value="Genomic_DNA"/>
</dbReference>
<gene>
    <name evidence="3" type="ORF">UFOPK3992_01301</name>
</gene>
<dbReference type="AlphaFoldDB" id="A0A6J7Q6Q0"/>
<feature type="transmembrane region" description="Helical" evidence="2">
    <location>
        <begin position="309"/>
        <end position="330"/>
    </location>
</feature>
<reference evidence="3" key="1">
    <citation type="submission" date="2020-05" db="EMBL/GenBank/DDBJ databases">
        <authorList>
            <person name="Chiriac C."/>
            <person name="Salcher M."/>
            <person name="Ghai R."/>
            <person name="Kavagutti S V."/>
        </authorList>
    </citation>
    <scope>NUCLEOTIDE SEQUENCE</scope>
</reference>
<evidence type="ECO:0000256" key="1">
    <source>
        <dbReference type="SAM" id="MobiDB-lite"/>
    </source>
</evidence>
<keyword evidence="2" id="KW-0812">Transmembrane</keyword>
<proteinExistence type="predicted"/>
<keyword evidence="2" id="KW-0472">Membrane</keyword>
<name>A0A6J7Q6Q0_9ZZZZ</name>
<accession>A0A6J7Q6Q0</accession>
<evidence type="ECO:0000313" key="3">
    <source>
        <dbReference type="EMBL" id="CAB5012631.1"/>
    </source>
</evidence>
<protein>
    <submittedName>
        <fullName evidence="3">Unannotated protein</fullName>
    </submittedName>
</protein>
<keyword evidence="2" id="KW-1133">Transmembrane helix</keyword>
<sequence>MSRAVHLAFATAIGAMCMLPAPASGVGFADPTPAPSGGQAMTVPKGTVVFAVGAATGGKADGRPSLGYRVNPGEKVVDSLIIYNLGEKSVRLVVYPVDSATSQDGTFNLSLPSDPQRGVGKWTDIDNRTFVLKGGESTIRKFTVSVPAGVIAGDRVGGIVASTVPDVPSLNEAGQAIKIATRVGIRTVVRVAGEVTPALSVSDLTSSFEASLAKPGFGRLTLTWSLQNTGNVRMGALGRVDVAGALGPGSSRDLEKIEQILPGDVVNQTVVIDDMPASLRLSSTVNVTPVALEADVTAPQDLTSTTSTWAVSWVLVAAVSLVLGLLIALVKGLRGRRRRGAHAEHMGGEELPPSGQPLRVGAE</sequence>
<evidence type="ECO:0000256" key="2">
    <source>
        <dbReference type="SAM" id="Phobius"/>
    </source>
</evidence>
<feature type="region of interest" description="Disordered" evidence="1">
    <location>
        <begin position="341"/>
        <end position="363"/>
    </location>
</feature>
<organism evidence="3">
    <name type="scientific">freshwater metagenome</name>
    <dbReference type="NCBI Taxonomy" id="449393"/>
    <lineage>
        <taxon>unclassified sequences</taxon>
        <taxon>metagenomes</taxon>
        <taxon>ecological metagenomes</taxon>
    </lineage>
</organism>